<reference evidence="1" key="1">
    <citation type="submission" date="2013-11" db="EMBL/GenBank/DDBJ databases">
        <title>The Genome Sequence of Phytophthora parasitica CJ02B3.</title>
        <authorList>
            <consortium name="The Broad Institute Genomics Platform"/>
            <person name="Russ C."/>
            <person name="Tyler B."/>
            <person name="Panabieres F."/>
            <person name="Shan W."/>
            <person name="Tripathy S."/>
            <person name="Grunwald N."/>
            <person name="Machado M."/>
            <person name="Johnson C.S."/>
            <person name="Arredondo F."/>
            <person name="Hong C."/>
            <person name="Coffey M."/>
            <person name="Young S.K."/>
            <person name="Zeng Q."/>
            <person name="Gargeya S."/>
            <person name="Fitzgerald M."/>
            <person name="Abouelleil A."/>
            <person name="Alvarado L."/>
            <person name="Chapman S.B."/>
            <person name="Gainer-Dewar J."/>
            <person name="Goldberg J."/>
            <person name="Griggs A."/>
            <person name="Gujja S."/>
            <person name="Hansen M."/>
            <person name="Howarth C."/>
            <person name="Imamovic A."/>
            <person name="Ireland A."/>
            <person name="Larimer J."/>
            <person name="McCowan C."/>
            <person name="Murphy C."/>
            <person name="Pearson M."/>
            <person name="Poon T.W."/>
            <person name="Priest M."/>
            <person name="Roberts A."/>
            <person name="Saif S."/>
            <person name="Shea T."/>
            <person name="Sykes S."/>
            <person name="Wortman J."/>
            <person name="Nusbaum C."/>
            <person name="Birren B."/>
        </authorList>
    </citation>
    <scope>NUCLEOTIDE SEQUENCE [LARGE SCALE GENOMIC DNA]</scope>
    <source>
        <strain evidence="1">CJ02B3</strain>
    </source>
</reference>
<accession>W2HB22</accession>
<sequence>MASDQDAADGANEVVLCLLKATACSGEFAS</sequence>
<dbReference type="EMBL" id="KI685294">
    <property type="protein sequence ID" value="ETK91701.1"/>
    <property type="molecule type" value="Genomic_DNA"/>
</dbReference>
<dbReference type="Proteomes" id="UP000053864">
    <property type="component" value="Unassembled WGS sequence"/>
</dbReference>
<evidence type="ECO:0000313" key="3">
    <source>
        <dbReference type="Proteomes" id="UP000053864"/>
    </source>
</evidence>
<proteinExistence type="predicted"/>
<protein>
    <submittedName>
        <fullName evidence="1">Uncharacterized protein</fullName>
    </submittedName>
</protein>
<organism evidence="1">
    <name type="scientific">Phytophthora nicotianae</name>
    <name type="common">Potato buckeye rot agent</name>
    <name type="synonym">Phytophthora parasitica</name>
    <dbReference type="NCBI Taxonomy" id="4792"/>
    <lineage>
        <taxon>Eukaryota</taxon>
        <taxon>Sar</taxon>
        <taxon>Stramenopiles</taxon>
        <taxon>Oomycota</taxon>
        <taxon>Peronosporomycetes</taxon>
        <taxon>Peronosporales</taxon>
        <taxon>Peronosporaceae</taxon>
        <taxon>Phytophthora</taxon>
    </lineage>
</organism>
<dbReference type="Proteomes" id="UP000053236">
    <property type="component" value="Unassembled WGS sequence"/>
</dbReference>
<dbReference type="AlphaFoldDB" id="W2HB22"/>
<gene>
    <name evidence="1" type="ORF">L915_04786</name>
    <name evidence="2" type="ORF">L916_04732</name>
</gene>
<dbReference type="EMBL" id="KI671839">
    <property type="protein sequence ID" value="ETL45111.1"/>
    <property type="molecule type" value="Genomic_DNA"/>
</dbReference>
<reference evidence="2 3" key="2">
    <citation type="submission" date="2013-11" db="EMBL/GenBank/DDBJ databases">
        <title>The Genome Sequence of Phytophthora parasitica CJ05E6.</title>
        <authorList>
            <consortium name="The Broad Institute Genomics Platform"/>
            <person name="Russ C."/>
            <person name="Tyler B."/>
            <person name="Panabieres F."/>
            <person name="Shan W."/>
            <person name="Tripathy S."/>
            <person name="Grunwald N."/>
            <person name="Machado M."/>
            <person name="Johnson C.S."/>
            <person name="Arredondo F."/>
            <person name="Hong C."/>
            <person name="Coffey M."/>
            <person name="Young S.K."/>
            <person name="Zeng Q."/>
            <person name="Gargeya S."/>
            <person name="Fitzgerald M."/>
            <person name="Abouelleil A."/>
            <person name="Alvarado L."/>
            <person name="Chapman S.B."/>
            <person name="Gainer-Dewar J."/>
            <person name="Goldberg J."/>
            <person name="Griggs A."/>
            <person name="Gujja S."/>
            <person name="Hansen M."/>
            <person name="Howarth C."/>
            <person name="Imamovic A."/>
            <person name="Ireland A."/>
            <person name="Larimer J."/>
            <person name="McCowan C."/>
            <person name="Murphy C."/>
            <person name="Pearson M."/>
            <person name="Poon T.W."/>
            <person name="Priest M."/>
            <person name="Roberts A."/>
            <person name="Saif S."/>
            <person name="Shea T."/>
            <person name="Sykes S."/>
            <person name="Wortman J."/>
            <person name="Nusbaum C."/>
            <person name="Birren B."/>
        </authorList>
    </citation>
    <scope>NUCLEOTIDE SEQUENCE [LARGE SCALE GENOMIC DNA]</scope>
    <source>
        <strain evidence="2 3">CJ05E6</strain>
    </source>
</reference>
<name>W2HB22_PHYNI</name>
<evidence type="ECO:0000313" key="1">
    <source>
        <dbReference type="EMBL" id="ETK91701.1"/>
    </source>
</evidence>
<evidence type="ECO:0000313" key="2">
    <source>
        <dbReference type="EMBL" id="ETL45111.1"/>
    </source>
</evidence>